<keyword evidence="10" id="KW-1185">Reference proteome</keyword>
<dbReference type="PANTHER" id="PTHR43806">
    <property type="entry name" value="PEPTIDASE S8"/>
    <property type="match status" value="1"/>
</dbReference>
<dbReference type="InterPro" id="IPR015500">
    <property type="entry name" value="Peptidase_S8_subtilisin-rel"/>
</dbReference>
<dbReference type="Proteomes" id="UP000318453">
    <property type="component" value="Plasmid pEu2"/>
</dbReference>
<dbReference type="SMART" id="SM00112">
    <property type="entry name" value="CA"/>
    <property type="match status" value="2"/>
</dbReference>
<dbReference type="InterPro" id="IPR009091">
    <property type="entry name" value="RCC1/BLIP-II"/>
</dbReference>
<reference evidence="9" key="1">
    <citation type="submission" date="2019-08" db="EMBL/GenBank/DDBJ databases">
        <title>Carotenoids and Carotenoid Binding Proteins in the Halophilic Cyanobacterium Euhalothece sp. ZM00.</title>
        <authorList>
            <person name="Cho S.M."/>
            <person name="Song J.Y."/>
            <person name="Park Y.-I."/>
        </authorList>
    </citation>
    <scope>NUCLEOTIDE SEQUENCE [LARGE SCALE GENOMIC DNA]</scope>
    <source>
        <strain evidence="9">Z-M001</strain>
        <plasmid evidence="9">pEu2</plasmid>
    </source>
</reference>
<evidence type="ECO:0000256" key="1">
    <source>
        <dbReference type="ARBA" id="ARBA00011073"/>
    </source>
</evidence>
<dbReference type="Pfam" id="PF00028">
    <property type="entry name" value="Cadherin"/>
    <property type="match status" value="2"/>
</dbReference>
<dbReference type="InterPro" id="IPR002126">
    <property type="entry name" value="Cadherin-like_dom"/>
</dbReference>
<dbReference type="SUPFAM" id="SSF89260">
    <property type="entry name" value="Collagen-binding domain"/>
    <property type="match status" value="1"/>
</dbReference>
<feature type="domain" description="Cadherin" evidence="8">
    <location>
        <begin position="1878"/>
        <end position="1972"/>
    </location>
</feature>
<feature type="compositionally biased region" description="Acidic residues" evidence="7">
    <location>
        <begin position="2469"/>
        <end position="2525"/>
    </location>
</feature>
<dbReference type="InterPro" id="IPR022398">
    <property type="entry name" value="Peptidase_S8_His-AS"/>
</dbReference>
<dbReference type="Gene3D" id="2.130.10.30">
    <property type="entry name" value="Regulator of chromosome condensation 1/beta-lactamase-inhibitor protein II"/>
    <property type="match status" value="2"/>
</dbReference>
<dbReference type="Gene3D" id="2.60.40.60">
    <property type="entry name" value="Cadherins"/>
    <property type="match status" value="3"/>
</dbReference>
<dbReference type="PROSITE" id="PS51892">
    <property type="entry name" value="SUBTILASE"/>
    <property type="match status" value="1"/>
</dbReference>
<dbReference type="SUPFAM" id="SSF49313">
    <property type="entry name" value="Cadherin-like"/>
    <property type="match status" value="3"/>
</dbReference>
<dbReference type="Gene3D" id="3.40.50.200">
    <property type="entry name" value="Peptidase S8/S53 domain"/>
    <property type="match status" value="1"/>
</dbReference>
<dbReference type="SUPFAM" id="SSF52743">
    <property type="entry name" value="Subtilisin-like"/>
    <property type="match status" value="1"/>
</dbReference>
<dbReference type="PANTHER" id="PTHR43806:SF11">
    <property type="entry name" value="CEREVISIN-RELATED"/>
    <property type="match status" value="1"/>
</dbReference>
<feature type="active site" description="Charge relay system" evidence="5">
    <location>
        <position position="1175"/>
    </location>
</feature>
<dbReference type="GO" id="GO:0016020">
    <property type="term" value="C:membrane"/>
    <property type="evidence" value="ECO:0007669"/>
    <property type="project" value="InterPro"/>
</dbReference>
<dbReference type="RefSeq" id="WP_146297561.1">
    <property type="nucleotide sequence ID" value="NZ_CP042328.1"/>
</dbReference>
<dbReference type="GO" id="GO:0005509">
    <property type="term" value="F:calcium ion binding"/>
    <property type="evidence" value="ECO:0007669"/>
    <property type="project" value="InterPro"/>
</dbReference>
<dbReference type="PRINTS" id="PR00723">
    <property type="entry name" value="SUBTILISIN"/>
</dbReference>
<dbReference type="InterPro" id="IPR015919">
    <property type="entry name" value="Cadherin-like_sf"/>
</dbReference>
<evidence type="ECO:0000256" key="3">
    <source>
        <dbReference type="ARBA" id="ARBA00022801"/>
    </source>
</evidence>
<sequence length="2847" mass="309084">MSDPANLEFSFDPLFNTWQEFLTEAATSGRLISAAQDALLLDDTPDSLETLVSQWQEGDFSQLPEIEVLSDSNISGAAGAYARSNETIYLNEDWLASASEDRVMAVLTEELGHHLDNVVNEENTPGDEGAIFSALALGEELTETELETLRETDDQGTIEVEGEEIVVEQSDDSVSNSVVTWGASVSGGDLTGEEDDRATGVPGGELNNVQDIIPTQESNAFAALKKDGSVVTWGHATWGGDSSNPTGGELNNVQDIFSTQSAFAALKEDNSVVTWGSAGSGGDLTSEEDDRPIGVPGGELDNVQDIFSNSRGAFAALKKDGSVVAWGNPSSGGDVTGEEDEFDRATGVTGGELNNVQEIFSASGLFVGGAFAALKEDGSVVAWGHRRGGGDLTGEDQGSLHEHDRATGVPGEELNNVQEIFSTSNAFAALKEDSSVVTWGHSRYGGNSSEAIGGELNNVQEIFSTEGAFAALKQDGSVVTWGDSWLGGDLSEEREEVTGVPDGELNNVQDIFSTRKAFAALKEDGSVVTWGDSRRGGDLIGNEDVYPPAIGVPGGELNNVQEIFSTYEAFAALKEDGSVVAWGDASRGGDLTGEEADRAIGVPGGELNNVQEIFSNQRAFAALKEDGSVVAWGHRSGGADLTGEDGGSGLPDGELNNPQNIYPGGNAFAAIVDDDPTAPEVISKDPFSIDLDTVAVGDTLFTVEANPEDSEEDDLEFSIADDIPELSIDPNSGEVSLEEKETVEEGDSFDFEIIVEEQQTGITSEPEEFSVEFTGSSLPNLTPYQPDGWDDEIVITNQFGSRENTRFLHEQNNDNIYANFAYRNEGAPIGADSHNTRLLLMGDGQSKVVFEEEIAFSPVDGFYAFEDINLGSLEPGEEYSLELQIDYEDNIEESDTNNNILEKEFEVHEVESTGNAAFDLIDLDVLRSDPFYSNLDGSNSTAAVIDSGLDGSHPYLEDNFVGFKDFVENTSFTDNPRDSYDATGHGTHVAGTVGSSEDDIGVAPGGSLLGLGVEEDEDPNFQALEEALKWVKDNHEEYGIDVVNMSLVFGGFFQTPEPWELGQKLENNNITLVGAAGNEYADHQEQGVRFPAIDSTLNVGSVFKQDEGSYGPRGRGAAYHDNTKADLVSAFSNRLHQGDSTDTTLFAPGATINSTEPTSWLRLSSSPTGERAGTSMAAPHVSGLVSLMQDVARMTGGTTLDPDTIAKILHNTADTITDDGSPASYSNFLLGSKNLLPVTGEEFPRINAYNAIEGVREHISENTVDRDFPDTPDALLPNTINYGGTFAGATFASSLDGLSTATHSNRLGEEGTEGEINDTEVSMYEFKVESDGITTIELSSVPEEEDMDTYLRLFNEDGEEIAVDDNSGEGNYSQLELELDPGTYYAGVSGAGNEDYDPNLANSGTEGDTGAYSISFNLENEDPTGTLSGANDVSLGNYQNPFVFNGVLGTDGEEEIPVTLSDVDLFRVTAPDDGELLANINTPYEDNPAETYLRVFDEDGNELYANENGVFENEVLSEQNETLDSEEGLVYRNDTFVGHETDSFISAQVEGGEVYYVGVSEPDNNDYDAETLDDRPDPIQEDVLYDLSVQFVNDDLNGSIIQATDPISLPIEDETRYIGQDFNEEGELIEVGDKDVDLEKINLDEPGVLSVEATSSDSDPVELVSQVFDEEGNAIARDVQPGDTRQLLELEPDTDYYVAISGWGNSEFDPYQLGSGTSGDTGEYNLNLDFLDQQEVINDLRNHTIDSEAVETITEDEPQIGRIGIDNDLRVGAEDVDLHRLVPEADKDFVIEAEGVDLGPGGLSPFLRLFNADGEEIDYSGNPSIETSLQEGEEYYIGVNGASENARDYDPVTGDNPAEGSTGEYRLSVMGNEPPEITPEEDAFSILETVTDGTEVFTVEATDPDGDNEAITYSFTEDYPFAIDDGVVTVADSEELEADDSFELEVEATDELGASSTETFTVEIDPNLPPEFDEDEYSFTIAELGNAENGDEVGTIAVSDPEGDNFTLSLPEDVSEFAIDDDGTFTIASVEELELGEFDYTVEAEDEFGNSSEADVTINIDSPPPEITPEDEAFSILETVTDGTEVFTVEAIDPDGDNEAISYSFTEDYPFAIDEDGVVTVKDSEALEGEESFELEVVATSELGVESDPVSFDVEIEEDEPDEPIDEEFEQEQDRLAEELNNSFDDPDDLVDNFLKTSNDLIERVDEDFPINTFFTAVDDFLIFGFDNAEILEDFLADVNHFIESDDDLSDFNFRDITDELIINSNLIDEQRSEVKNTLNETFPSLEEDFDNIFDQIFEFGDPFTLERLFVAVEEIISAFEDASLLENFFDHSEEIIEAVDENESVLLDRFLSTVGQLSITNQSSLLEDFIETSSQVSQKIEETEILRIFFFTAEELSLTIGDEPNSSGEELSLTTDDAPNSLEDFLQSVNEIIDSEILEKFFLSIEEVIENDEENLIDLNFSDLVEELMSEEPDPDPEPDPEPDPAPDPAPDPDPEPEPDPEPDPDPEPEPETIEAGDEGEELEPSAPDTPTEFIAGSGDDTMTGSIAPDLYDLTAGGANTVQGTVEQLDNDTVVGFDTDDLLKVIDATFNQENLTVTQGSAILEIDANDDGETDSTVTLEGDYSDGEFLTEQVEGDTEISFEPEPEPEADLPDIPLAVNSESIFNESLYLAQNPDVLQAVENDDFDSGLDHFQQFGLGENRIPTEVLENFDPTSYLSENSDVADAVEDEILQSALDHYLNYGFQEGREGSNLPYDEAFYLNEHSDVLDAVENDDFGSGFEHFVLFGLEENRASTQELLEFDAESYLGANSDVEQAVQDDEMSSALEHWINFGIDEGRDWGTETTI</sequence>
<dbReference type="InterPro" id="IPR036852">
    <property type="entry name" value="Peptidase_S8/S53_dom_sf"/>
</dbReference>
<dbReference type="OrthoDB" id="427753at2"/>
<evidence type="ECO:0000256" key="5">
    <source>
        <dbReference type="PROSITE-ProRule" id="PRU01240"/>
    </source>
</evidence>
<proteinExistence type="inferred from homology"/>
<feature type="region of interest" description="Disordered" evidence="7">
    <location>
        <begin position="185"/>
        <end position="204"/>
    </location>
</feature>
<dbReference type="PROSITE" id="PS50268">
    <property type="entry name" value="CADHERIN_2"/>
    <property type="match status" value="2"/>
</dbReference>
<dbReference type="GO" id="GO:0004252">
    <property type="term" value="F:serine-type endopeptidase activity"/>
    <property type="evidence" value="ECO:0007669"/>
    <property type="project" value="UniProtKB-UniRule"/>
</dbReference>
<dbReference type="InterPro" id="IPR023828">
    <property type="entry name" value="Peptidase_S8_Ser-AS"/>
</dbReference>
<dbReference type="SUPFAM" id="SSF50985">
    <property type="entry name" value="RCC1/BLIP-II"/>
    <property type="match status" value="2"/>
</dbReference>
<keyword evidence="2 5" id="KW-0645">Protease</keyword>
<evidence type="ECO:0000259" key="8">
    <source>
        <dbReference type="PROSITE" id="PS50268"/>
    </source>
</evidence>
<dbReference type="CDD" id="cd11304">
    <property type="entry name" value="Cadherin_repeat"/>
    <property type="match status" value="1"/>
</dbReference>
<evidence type="ECO:0000256" key="6">
    <source>
        <dbReference type="RuleBase" id="RU003355"/>
    </source>
</evidence>
<name>A0A5B8NRI4_9CHRO</name>
<dbReference type="GO" id="GO:0006508">
    <property type="term" value="P:proteolysis"/>
    <property type="evidence" value="ECO:0007669"/>
    <property type="project" value="UniProtKB-KW"/>
</dbReference>
<organism evidence="9 10">
    <name type="scientific">Euhalothece natronophila Z-M001</name>
    <dbReference type="NCBI Taxonomy" id="522448"/>
    <lineage>
        <taxon>Bacteria</taxon>
        <taxon>Bacillati</taxon>
        <taxon>Cyanobacteriota</taxon>
        <taxon>Cyanophyceae</taxon>
        <taxon>Oscillatoriophycideae</taxon>
        <taxon>Chroococcales</taxon>
        <taxon>Halothecacae</taxon>
        <taxon>Halothece cluster</taxon>
        <taxon>Euhalothece</taxon>
    </lineage>
</organism>
<dbReference type="InterPro" id="IPR050131">
    <property type="entry name" value="Peptidase_S8_subtilisin-like"/>
</dbReference>
<gene>
    <name evidence="9" type="ORF">FRE64_16830</name>
</gene>
<keyword evidence="9" id="KW-0614">Plasmid</keyword>
<dbReference type="InterPro" id="IPR000209">
    <property type="entry name" value="Peptidase_S8/S53_dom"/>
</dbReference>
<protein>
    <submittedName>
        <fullName evidence="9">S8 family serine peptidase</fullName>
    </submittedName>
</protein>
<evidence type="ECO:0000313" key="10">
    <source>
        <dbReference type="Proteomes" id="UP000318453"/>
    </source>
</evidence>
<dbReference type="GO" id="GO:0007156">
    <property type="term" value="P:homophilic cell adhesion via plasma membrane adhesion molecules"/>
    <property type="evidence" value="ECO:0007669"/>
    <property type="project" value="InterPro"/>
</dbReference>
<evidence type="ECO:0000313" key="9">
    <source>
        <dbReference type="EMBL" id="QDZ41638.1"/>
    </source>
</evidence>
<feature type="domain" description="Cadherin" evidence="8">
    <location>
        <begin position="2068"/>
        <end position="2166"/>
    </location>
</feature>
<dbReference type="InterPro" id="IPR023827">
    <property type="entry name" value="Peptidase_S8_Asp-AS"/>
</dbReference>
<keyword evidence="4 5" id="KW-0720">Serine protease</keyword>
<evidence type="ECO:0000256" key="2">
    <source>
        <dbReference type="ARBA" id="ARBA00022670"/>
    </source>
</evidence>
<dbReference type="KEGG" id="enn:FRE64_16830"/>
<dbReference type="EMBL" id="CP042328">
    <property type="protein sequence ID" value="QDZ41638.1"/>
    <property type="molecule type" value="Genomic_DNA"/>
</dbReference>
<dbReference type="Gene3D" id="2.60.120.380">
    <property type="match status" value="2"/>
</dbReference>
<keyword evidence="3 5" id="KW-0378">Hydrolase</keyword>
<dbReference type="PROSITE" id="PS00138">
    <property type="entry name" value="SUBTILASE_SER"/>
    <property type="match status" value="1"/>
</dbReference>
<geneLocation type="plasmid" evidence="10">
    <name>peu2</name>
</geneLocation>
<feature type="active site" description="Charge relay system" evidence="5">
    <location>
        <position position="946"/>
    </location>
</feature>
<dbReference type="PROSITE" id="PS00137">
    <property type="entry name" value="SUBTILASE_HIS"/>
    <property type="match status" value="1"/>
</dbReference>
<dbReference type="Pfam" id="PF00082">
    <property type="entry name" value="Peptidase_S8"/>
    <property type="match status" value="1"/>
</dbReference>
<comment type="similarity">
    <text evidence="1 5 6">Belongs to the peptidase S8 family.</text>
</comment>
<dbReference type="PRINTS" id="PR00205">
    <property type="entry name" value="CADHERIN"/>
</dbReference>
<feature type="region of interest" description="Disordered" evidence="7">
    <location>
        <begin position="390"/>
        <end position="409"/>
    </location>
</feature>
<evidence type="ECO:0000256" key="7">
    <source>
        <dbReference type="SAM" id="MobiDB-lite"/>
    </source>
</evidence>
<dbReference type="PROSITE" id="PS00136">
    <property type="entry name" value="SUBTILASE_ASP"/>
    <property type="match status" value="1"/>
</dbReference>
<accession>A0A5B8NRI4</accession>
<evidence type="ECO:0000256" key="4">
    <source>
        <dbReference type="ARBA" id="ARBA00022825"/>
    </source>
</evidence>
<feature type="region of interest" description="Disordered" evidence="7">
    <location>
        <begin position="2469"/>
        <end position="2550"/>
    </location>
</feature>
<feature type="region of interest" description="Disordered" evidence="7">
    <location>
        <begin position="1843"/>
        <end position="1862"/>
    </location>
</feature>
<feature type="active site" description="Charge relay system" evidence="5">
    <location>
        <position position="985"/>
    </location>
</feature>
<dbReference type="NCBIfam" id="NF038127">
    <property type="entry name" value="FDP_fam"/>
    <property type="match status" value="1"/>
</dbReference>